<feature type="transmembrane region" description="Helical" evidence="7">
    <location>
        <begin position="106"/>
        <end position="127"/>
    </location>
</feature>
<dbReference type="Pfam" id="PF16913">
    <property type="entry name" value="PUNUT"/>
    <property type="match status" value="1"/>
</dbReference>
<evidence type="ECO:0000256" key="1">
    <source>
        <dbReference type="ARBA" id="ARBA00004370"/>
    </source>
</evidence>
<accession>A0A484L2D9</accession>
<dbReference type="GO" id="GO:0015211">
    <property type="term" value="F:purine nucleoside transmembrane transporter activity"/>
    <property type="evidence" value="ECO:0007669"/>
    <property type="project" value="InterPro"/>
</dbReference>
<dbReference type="GO" id="GO:0005345">
    <property type="term" value="F:purine nucleobase transmembrane transporter activity"/>
    <property type="evidence" value="ECO:0007669"/>
    <property type="project" value="UniProtKB-ARBA"/>
</dbReference>
<evidence type="ECO:0000256" key="2">
    <source>
        <dbReference type="ARBA" id="ARBA00006213"/>
    </source>
</evidence>
<dbReference type="PANTHER" id="PTHR31376:SF16">
    <property type="entry name" value="PURINE PERMEASE-RELATED"/>
    <property type="match status" value="1"/>
</dbReference>
<reference evidence="8 9" key="1">
    <citation type="submission" date="2018-04" db="EMBL/GenBank/DDBJ databases">
        <authorList>
            <person name="Vogel A."/>
        </authorList>
    </citation>
    <scope>NUCLEOTIDE SEQUENCE [LARGE SCALE GENOMIC DNA]</scope>
</reference>
<evidence type="ECO:0000256" key="4">
    <source>
        <dbReference type="ARBA" id="ARBA00022692"/>
    </source>
</evidence>
<protein>
    <recommendedName>
        <fullName evidence="10">Purine permease</fullName>
    </recommendedName>
</protein>
<dbReference type="Proteomes" id="UP000595140">
    <property type="component" value="Unassembled WGS sequence"/>
</dbReference>
<feature type="transmembrane region" description="Helical" evidence="7">
    <location>
        <begin position="164"/>
        <end position="182"/>
    </location>
</feature>
<keyword evidence="9" id="KW-1185">Reference proteome</keyword>
<dbReference type="AlphaFoldDB" id="A0A484L2D9"/>
<comment type="similarity">
    <text evidence="2">Belongs to the purine permeases (TC 2.A.7.14) family.</text>
</comment>
<keyword evidence="4 7" id="KW-0812">Transmembrane</keyword>
<dbReference type="GO" id="GO:0016020">
    <property type="term" value="C:membrane"/>
    <property type="evidence" value="ECO:0007669"/>
    <property type="project" value="UniProtKB-SubCell"/>
</dbReference>
<evidence type="ECO:0000313" key="8">
    <source>
        <dbReference type="EMBL" id="VFQ70487.1"/>
    </source>
</evidence>
<feature type="transmembrane region" description="Helical" evidence="7">
    <location>
        <begin position="55"/>
        <end position="75"/>
    </location>
</feature>
<dbReference type="EMBL" id="OOIL02000901">
    <property type="protein sequence ID" value="VFQ70487.1"/>
    <property type="molecule type" value="Genomic_DNA"/>
</dbReference>
<comment type="subcellular location">
    <subcellularLocation>
        <location evidence="1">Membrane</location>
    </subcellularLocation>
</comment>
<feature type="transmembrane region" description="Helical" evidence="7">
    <location>
        <begin position="139"/>
        <end position="157"/>
    </location>
</feature>
<dbReference type="InterPro" id="IPR030182">
    <property type="entry name" value="PUP_plant"/>
</dbReference>
<evidence type="ECO:0000256" key="5">
    <source>
        <dbReference type="ARBA" id="ARBA00022989"/>
    </source>
</evidence>
<evidence type="ECO:0000256" key="6">
    <source>
        <dbReference type="ARBA" id="ARBA00023136"/>
    </source>
</evidence>
<keyword evidence="5 7" id="KW-1133">Transmembrane helix</keyword>
<name>A0A484L2D9_9ASTE</name>
<gene>
    <name evidence="8" type="ORF">CCAM_LOCUS12263</name>
</gene>
<dbReference type="OrthoDB" id="1907510at2759"/>
<evidence type="ECO:0000313" key="9">
    <source>
        <dbReference type="Proteomes" id="UP000595140"/>
    </source>
</evidence>
<keyword evidence="3" id="KW-0813">Transport</keyword>
<evidence type="ECO:0000256" key="3">
    <source>
        <dbReference type="ARBA" id="ARBA00022448"/>
    </source>
</evidence>
<organism evidence="8 9">
    <name type="scientific">Cuscuta campestris</name>
    <dbReference type="NCBI Taxonomy" id="132261"/>
    <lineage>
        <taxon>Eukaryota</taxon>
        <taxon>Viridiplantae</taxon>
        <taxon>Streptophyta</taxon>
        <taxon>Embryophyta</taxon>
        <taxon>Tracheophyta</taxon>
        <taxon>Spermatophyta</taxon>
        <taxon>Magnoliopsida</taxon>
        <taxon>eudicotyledons</taxon>
        <taxon>Gunneridae</taxon>
        <taxon>Pentapetalae</taxon>
        <taxon>asterids</taxon>
        <taxon>lamiids</taxon>
        <taxon>Solanales</taxon>
        <taxon>Convolvulaceae</taxon>
        <taxon>Cuscuteae</taxon>
        <taxon>Cuscuta</taxon>
        <taxon>Cuscuta subgen. Grammica</taxon>
        <taxon>Cuscuta sect. Cleistogrammica</taxon>
    </lineage>
</organism>
<dbReference type="PANTHER" id="PTHR31376">
    <property type="entry name" value="OS09G0467300 PROTEIN-RELATED"/>
    <property type="match status" value="1"/>
</dbReference>
<feature type="transmembrane region" description="Helical" evidence="7">
    <location>
        <begin position="21"/>
        <end position="43"/>
    </location>
</feature>
<sequence length="230" mass="25264">MEDDFSSSSTTTKTSRRSHTWWLRITVYAVFLVAGQSSATLLGRFYYDKGGNSKWIATLVQSAGFPSLIPLFFFFSRSYKTSPPGPTTTSLSREGNGPLCRPRERFVCLGFLYVFFGVLLAGDNMMYSYGLLFLPVSTYSLLCATQLAFNAAFSFFINAQRFTALLLNSLVVVTVSAALLAVHSDDTTASRVSRGKYVAGFLCTVGASAAYSLYLSLLVCALLLTQIFYI</sequence>
<evidence type="ECO:0008006" key="10">
    <source>
        <dbReference type="Google" id="ProtNLM"/>
    </source>
</evidence>
<evidence type="ECO:0000256" key="7">
    <source>
        <dbReference type="SAM" id="Phobius"/>
    </source>
</evidence>
<keyword evidence="6 7" id="KW-0472">Membrane</keyword>
<proteinExistence type="inferred from homology"/>
<feature type="transmembrane region" description="Helical" evidence="7">
    <location>
        <begin position="197"/>
        <end position="224"/>
    </location>
</feature>